<reference evidence="4" key="1">
    <citation type="submission" date="2014-08" db="EMBL/GenBank/DDBJ databases">
        <authorList>
            <person name="Moulin L."/>
        </authorList>
    </citation>
    <scope>NUCLEOTIDE SEQUENCE [LARGE SCALE GENOMIC DNA]</scope>
</reference>
<keyword evidence="4" id="KW-1185">Reference proteome</keyword>
<sequence>MTILYIVPQRTHFRPGDQGTRPERFAYRINSVTMRDLSAKPEPNRNAPLPVEKVTLRLP</sequence>
<gene>
    <name evidence="1" type="ORF">MPL3356_140170</name>
    <name evidence="3" type="ORF">MPL3365_230226</name>
    <name evidence="2" type="ORF">MPLDJ20_150148</name>
</gene>
<organism evidence="3 5">
    <name type="scientific">Mesorhizobium plurifarium</name>
    <dbReference type="NCBI Taxonomy" id="69974"/>
    <lineage>
        <taxon>Bacteria</taxon>
        <taxon>Pseudomonadati</taxon>
        <taxon>Pseudomonadota</taxon>
        <taxon>Alphaproteobacteria</taxon>
        <taxon>Hyphomicrobiales</taxon>
        <taxon>Phyllobacteriaceae</taxon>
        <taxon>Mesorhizobium</taxon>
    </lineage>
</organism>
<dbReference type="Proteomes" id="UP000045285">
    <property type="component" value="Unassembled WGS sequence"/>
</dbReference>
<proteinExistence type="predicted"/>
<dbReference type="AlphaFoldDB" id="A0A090GB86"/>
<evidence type="ECO:0000313" key="1">
    <source>
        <dbReference type="EMBL" id="CDX13372.1"/>
    </source>
</evidence>
<evidence type="ECO:0000313" key="2">
    <source>
        <dbReference type="EMBL" id="CDX32420.1"/>
    </source>
</evidence>
<accession>A0A090GB86</accession>
<dbReference type="Proteomes" id="UP000046373">
    <property type="component" value="Unassembled WGS sequence"/>
</dbReference>
<evidence type="ECO:0000313" key="4">
    <source>
        <dbReference type="Proteomes" id="UP000045285"/>
    </source>
</evidence>
<reference evidence="5 6" key="2">
    <citation type="submission" date="2014-08" db="EMBL/GenBank/DDBJ databases">
        <authorList>
            <person name="Moulin Lionel"/>
        </authorList>
    </citation>
    <scope>NUCLEOTIDE SEQUENCE [LARGE SCALE GENOMIC DNA]</scope>
</reference>
<dbReference type="EMBL" id="CCMZ01000006">
    <property type="protein sequence ID" value="CDX13372.1"/>
    <property type="molecule type" value="Genomic_DNA"/>
</dbReference>
<dbReference type="EMBL" id="CCNE01000016">
    <property type="protein sequence ID" value="CDX56439.1"/>
    <property type="molecule type" value="Genomic_DNA"/>
</dbReference>
<evidence type="ECO:0000313" key="5">
    <source>
        <dbReference type="Proteomes" id="UP000046122"/>
    </source>
</evidence>
<evidence type="ECO:0000313" key="6">
    <source>
        <dbReference type="Proteomes" id="UP000046373"/>
    </source>
</evidence>
<name>A0A090GB86_MESPL</name>
<evidence type="ECO:0000313" key="3">
    <source>
        <dbReference type="EMBL" id="CDX56439.1"/>
    </source>
</evidence>
<dbReference type="EMBL" id="CCNB01000007">
    <property type="protein sequence ID" value="CDX32420.1"/>
    <property type="molecule type" value="Genomic_DNA"/>
</dbReference>
<protein>
    <submittedName>
        <fullName evidence="3">Uncharacterized protein</fullName>
    </submittedName>
</protein>
<dbReference type="Proteomes" id="UP000046122">
    <property type="component" value="Unassembled WGS sequence"/>
</dbReference>